<dbReference type="InterPro" id="IPR021146">
    <property type="entry name" value="Phage_gp6-like_head-tail"/>
</dbReference>
<protein>
    <submittedName>
        <fullName evidence="1">Phage gp6-like head-tail connector protein</fullName>
    </submittedName>
</protein>
<dbReference type="EMBL" id="JAAOMA010000013">
    <property type="protein sequence ID" value="NHR05731.1"/>
    <property type="molecule type" value="Genomic_DNA"/>
</dbReference>
<dbReference type="Pfam" id="PF05135">
    <property type="entry name" value="Phage_connect_1"/>
    <property type="match status" value="1"/>
</dbReference>
<organism evidence="1 2">
    <name type="scientific">Chromobacterium fluminis</name>
    <dbReference type="NCBI Taxonomy" id="3044269"/>
    <lineage>
        <taxon>Bacteria</taxon>
        <taxon>Pseudomonadati</taxon>
        <taxon>Pseudomonadota</taxon>
        <taxon>Betaproteobacteria</taxon>
        <taxon>Neisseriales</taxon>
        <taxon>Chromobacteriaceae</taxon>
        <taxon>Chromobacterium</taxon>
    </lineage>
</organism>
<reference evidence="1 2" key="1">
    <citation type="submission" date="2020-03" db="EMBL/GenBank/DDBJ databases">
        <title>Draft genome sequence of environmentally isolated cultures.</title>
        <authorList>
            <person name="Wilson H.S."/>
            <person name="De Leon M.E."/>
        </authorList>
    </citation>
    <scope>NUCLEOTIDE SEQUENCE [LARGE SCALE GENOMIC DNA]</scope>
    <source>
        <strain evidence="1 2">HSC-31F16</strain>
    </source>
</reference>
<evidence type="ECO:0000313" key="2">
    <source>
        <dbReference type="Proteomes" id="UP001515641"/>
    </source>
</evidence>
<accession>A0ABX0L3Y1</accession>
<comment type="caution">
    <text evidence="1">The sequence shown here is derived from an EMBL/GenBank/DDBJ whole genome shotgun (WGS) entry which is preliminary data.</text>
</comment>
<name>A0ABX0L3Y1_9NEIS</name>
<dbReference type="RefSeq" id="WP_166451976.1">
    <property type="nucleotide sequence ID" value="NZ_JAAOMA010000013.1"/>
</dbReference>
<evidence type="ECO:0000313" key="1">
    <source>
        <dbReference type="EMBL" id="NHR05731.1"/>
    </source>
</evidence>
<proteinExistence type="predicted"/>
<dbReference type="InterPro" id="IPR006450">
    <property type="entry name" value="Phage_HK97_gp6-like"/>
</dbReference>
<dbReference type="Gene3D" id="1.10.3230.30">
    <property type="entry name" value="Phage gp6-like head-tail connector protein"/>
    <property type="match status" value="1"/>
</dbReference>
<keyword evidence="2" id="KW-1185">Reference proteome</keyword>
<dbReference type="Proteomes" id="UP001515641">
    <property type="component" value="Unassembled WGS sequence"/>
</dbReference>
<sequence length="172" mass="19260">MLTTLENAKAWLEIPDSTSDAMLTRLIIAASEFIENWCGRRFAKQEYTERRDGHGNDVMVLGAWPVSQVSSVVIDGHQVNFVFDKSKVGLVGGHRFTRGRMNVLITYQAGYDTTPQDIEQACIDLVALRFRERDRIGHQSKSLAGETVTFFIGDLSPAARGVLTQYRKVVPI</sequence>
<gene>
    <name evidence="1" type="ORF">HA052_11020</name>
</gene>
<dbReference type="NCBIfam" id="TIGR01560">
    <property type="entry name" value="put_DNA_pack"/>
    <property type="match status" value="1"/>
</dbReference>
<dbReference type="CDD" id="cd08054">
    <property type="entry name" value="gp6"/>
    <property type="match status" value="1"/>
</dbReference>